<gene>
    <name evidence="2" type="ORF">NDU88_004520</name>
</gene>
<dbReference type="EMBL" id="JANPWB010000012">
    <property type="protein sequence ID" value="KAJ1116304.1"/>
    <property type="molecule type" value="Genomic_DNA"/>
</dbReference>
<evidence type="ECO:0000256" key="1">
    <source>
        <dbReference type="SAM" id="MobiDB-lite"/>
    </source>
</evidence>
<comment type="caution">
    <text evidence="2">The sequence shown here is derived from an EMBL/GenBank/DDBJ whole genome shotgun (WGS) entry which is preliminary data.</text>
</comment>
<evidence type="ECO:0000313" key="2">
    <source>
        <dbReference type="EMBL" id="KAJ1116304.1"/>
    </source>
</evidence>
<protein>
    <submittedName>
        <fullName evidence="2">Uncharacterized protein</fullName>
    </submittedName>
</protein>
<sequence length="79" mass="8195">KGAGRSAVSAGCGLGSADSVTTQRGSRDSLFPLRSSSLAAQRSEEAMSPLSVAATVLRVYYIGVRVILQQLFSRALPAP</sequence>
<feature type="non-terminal residue" evidence="2">
    <location>
        <position position="79"/>
    </location>
</feature>
<feature type="region of interest" description="Disordered" evidence="1">
    <location>
        <begin position="1"/>
        <end position="26"/>
    </location>
</feature>
<evidence type="ECO:0000313" key="3">
    <source>
        <dbReference type="Proteomes" id="UP001066276"/>
    </source>
</evidence>
<name>A0AAV7NMG5_PLEWA</name>
<reference evidence="2" key="1">
    <citation type="journal article" date="2022" name="bioRxiv">
        <title>Sequencing and chromosome-scale assembly of the giantPleurodeles waltlgenome.</title>
        <authorList>
            <person name="Brown T."/>
            <person name="Elewa A."/>
            <person name="Iarovenko S."/>
            <person name="Subramanian E."/>
            <person name="Araus A.J."/>
            <person name="Petzold A."/>
            <person name="Susuki M."/>
            <person name="Suzuki K.-i.T."/>
            <person name="Hayashi T."/>
            <person name="Toyoda A."/>
            <person name="Oliveira C."/>
            <person name="Osipova E."/>
            <person name="Leigh N.D."/>
            <person name="Simon A."/>
            <person name="Yun M.H."/>
        </authorList>
    </citation>
    <scope>NUCLEOTIDE SEQUENCE</scope>
    <source>
        <strain evidence="2">20211129_DDA</strain>
        <tissue evidence="2">Liver</tissue>
    </source>
</reference>
<keyword evidence="3" id="KW-1185">Reference proteome</keyword>
<feature type="non-terminal residue" evidence="2">
    <location>
        <position position="1"/>
    </location>
</feature>
<dbReference type="AlphaFoldDB" id="A0AAV7NMG5"/>
<organism evidence="2 3">
    <name type="scientific">Pleurodeles waltl</name>
    <name type="common">Iberian ribbed newt</name>
    <dbReference type="NCBI Taxonomy" id="8319"/>
    <lineage>
        <taxon>Eukaryota</taxon>
        <taxon>Metazoa</taxon>
        <taxon>Chordata</taxon>
        <taxon>Craniata</taxon>
        <taxon>Vertebrata</taxon>
        <taxon>Euteleostomi</taxon>
        <taxon>Amphibia</taxon>
        <taxon>Batrachia</taxon>
        <taxon>Caudata</taxon>
        <taxon>Salamandroidea</taxon>
        <taxon>Salamandridae</taxon>
        <taxon>Pleurodelinae</taxon>
        <taxon>Pleurodeles</taxon>
    </lineage>
</organism>
<accession>A0AAV7NMG5</accession>
<dbReference type="Proteomes" id="UP001066276">
    <property type="component" value="Chromosome 8"/>
</dbReference>
<proteinExistence type="predicted"/>